<organism evidence="5 6">
    <name type="scientific">Deinococcus metalli</name>
    <dbReference type="NCBI Taxonomy" id="1141878"/>
    <lineage>
        <taxon>Bacteria</taxon>
        <taxon>Thermotogati</taxon>
        <taxon>Deinococcota</taxon>
        <taxon>Deinococci</taxon>
        <taxon>Deinococcales</taxon>
        <taxon>Deinococcaceae</taxon>
        <taxon>Deinococcus</taxon>
    </lineage>
</organism>
<evidence type="ECO:0000313" key="6">
    <source>
        <dbReference type="Proteomes" id="UP000619376"/>
    </source>
</evidence>
<keyword evidence="1" id="KW-0645">Protease</keyword>
<dbReference type="PANTHER" id="PTHR43270">
    <property type="entry name" value="BETA-ALA-HIS DIPEPTIDASE"/>
    <property type="match status" value="1"/>
</dbReference>
<name>A0ABQ3JNX2_9DEIO</name>
<dbReference type="InterPro" id="IPR051458">
    <property type="entry name" value="Cyt/Met_Dipeptidase"/>
</dbReference>
<dbReference type="EMBL" id="BNAJ01000005">
    <property type="protein sequence ID" value="GHF46618.1"/>
    <property type="molecule type" value="Genomic_DNA"/>
</dbReference>
<dbReference type="Pfam" id="PF01546">
    <property type="entry name" value="Peptidase_M20"/>
    <property type="match status" value="1"/>
</dbReference>
<evidence type="ECO:0000259" key="4">
    <source>
        <dbReference type="Pfam" id="PF07687"/>
    </source>
</evidence>
<reference evidence="6" key="1">
    <citation type="journal article" date="2019" name="Int. J. Syst. Evol. Microbiol.">
        <title>The Global Catalogue of Microorganisms (GCM) 10K type strain sequencing project: providing services to taxonomists for standard genome sequencing and annotation.</title>
        <authorList>
            <consortium name="The Broad Institute Genomics Platform"/>
            <consortium name="The Broad Institute Genome Sequencing Center for Infectious Disease"/>
            <person name="Wu L."/>
            <person name="Ma J."/>
        </authorList>
    </citation>
    <scope>NUCLEOTIDE SEQUENCE [LARGE SCALE GENOMIC DNA]</scope>
    <source>
        <strain evidence="6">CGMCC 1.18437</strain>
    </source>
</reference>
<keyword evidence="2" id="KW-0479">Metal-binding</keyword>
<dbReference type="Proteomes" id="UP000619376">
    <property type="component" value="Unassembled WGS sequence"/>
</dbReference>
<keyword evidence="3" id="KW-0378">Hydrolase</keyword>
<sequence length="462" mass="49872">MRPHPGRGVLYPESMTVSATTDLSAHILRGLRDLADLVALESVSAQGRMLNETADAVQALLEAEGFTVAMFPGQVAPVLVAEAGEGPFTLLIYNHYDVQPEDPAGLWESPPFTLTERDGRLYGRGASDDKGEFVSRLAGLRALRDRHGGQLPLKVKWLLEGEEEVGSPSLASFVAAHAAELRADGVWWEFGSITPEGRPVLYAGLKGIICVELRCRVAASDLHSLNGPVVDNPLYRLSRAVASLRDDDGTVTIPGFHDDIRPETQADLDAVAALPGHGEALMDGYSVTRRLGEPQDFHRRLNLKPVVNVNGFHGGYGGPGSKTVLPAEGTVKLDFRLVPDQDPARVVTLLRTHLDAQGLHDIEIVELESHEHPSRSDLTSPFVQIAARVAEHVHGHPPLLHPSSGGSGPMYPFMQHVGAPVVAMGIGNPTGRVHAPNENILRRDFEKGVEFALEFMDALSKG</sequence>
<dbReference type="Gene3D" id="3.40.630.10">
    <property type="entry name" value="Zn peptidases"/>
    <property type="match status" value="1"/>
</dbReference>
<evidence type="ECO:0000256" key="1">
    <source>
        <dbReference type="ARBA" id="ARBA00022670"/>
    </source>
</evidence>
<dbReference type="Pfam" id="PF07687">
    <property type="entry name" value="M20_dimer"/>
    <property type="match status" value="1"/>
</dbReference>
<keyword evidence="6" id="KW-1185">Reference proteome</keyword>
<dbReference type="InterPro" id="IPR002933">
    <property type="entry name" value="Peptidase_M20"/>
</dbReference>
<protein>
    <submittedName>
        <fullName evidence="5">Peptidase M20</fullName>
    </submittedName>
</protein>
<proteinExistence type="predicted"/>
<dbReference type="SUPFAM" id="SSF53187">
    <property type="entry name" value="Zn-dependent exopeptidases"/>
    <property type="match status" value="1"/>
</dbReference>
<comment type="caution">
    <text evidence="5">The sequence shown here is derived from an EMBL/GenBank/DDBJ whole genome shotgun (WGS) entry which is preliminary data.</text>
</comment>
<feature type="domain" description="Peptidase M20 dimerisation" evidence="4">
    <location>
        <begin position="204"/>
        <end position="359"/>
    </location>
</feature>
<dbReference type="Gene3D" id="3.30.70.360">
    <property type="match status" value="1"/>
</dbReference>
<evidence type="ECO:0000256" key="3">
    <source>
        <dbReference type="ARBA" id="ARBA00022801"/>
    </source>
</evidence>
<dbReference type="InterPro" id="IPR011650">
    <property type="entry name" value="Peptidase_M20_dimer"/>
</dbReference>
<evidence type="ECO:0000256" key="2">
    <source>
        <dbReference type="ARBA" id="ARBA00022723"/>
    </source>
</evidence>
<gene>
    <name evidence="5" type="ORF">GCM10017781_23860</name>
</gene>
<dbReference type="PANTHER" id="PTHR43270:SF8">
    <property type="entry name" value="DI- AND TRIPEPTIDASE DUG2-RELATED"/>
    <property type="match status" value="1"/>
</dbReference>
<evidence type="ECO:0000313" key="5">
    <source>
        <dbReference type="EMBL" id="GHF46618.1"/>
    </source>
</evidence>
<accession>A0ABQ3JNX2</accession>